<organism evidence="6 7">
    <name type="scientific">Fomitopsis schrenkii</name>
    <name type="common">Brown rot fungus</name>
    <dbReference type="NCBI Taxonomy" id="2126942"/>
    <lineage>
        <taxon>Eukaryota</taxon>
        <taxon>Fungi</taxon>
        <taxon>Dikarya</taxon>
        <taxon>Basidiomycota</taxon>
        <taxon>Agaricomycotina</taxon>
        <taxon>Agaricomycetes</taxon>
        <taxon>Polyporales</taxon>
        <taxon>Fomitopsis</taxon>
    </lineage>
</organism>
<feature type="non-terminal residue" evidence="6">
    <location>
        <position position="1"/>
    </location>
</feature>
<accession>S8DV72</accession>
<keyword evidence="2" id="KW-0479">Metal-binding</keyword>
<comment type="subcellular location">
    <subcellularLocation>
        <location evidence="1">Nucleus</location>
    </subcellularLocation>
</comment>
<feature type="non-terminal residue" evidence="6">
    <location>
        <position position="230"/>
    </location>
</feature>
<keyword evidence="4" id="KW-0862">Zinc</keyword>
<dbReference type="HOGENOM" id="CLU_087375_0_0_1"/>
<dbReference type="InParanoid" id="S8DV72"/>
<evidence type="ECO:0000313" key="6">
    <source>
        <dbReference type="EMBL" id="EPS95118.1"/>
    </source>
</evidence>
<proteinExistence type="predicted"/>
<dbReference type="SUPFAM" id="SSF140996">
    <property type="entry name" value="Hermes dimerisation domain"/>
    <property type="match status" value="1"/>
</dbReference>
<evidence type="ECO:0008006" key="8">
    <source>
        <dbReference type="Google" id="ProtNLM"/>
    </source>
</evidence>
<dbReference type="GO" id="GO:0005634">
    <property type="term" value="C:nucleus"/>
    <property type="evidence" value="ECO:0007669"/>
    <property type="project" value="UniProtKB-SubCell"/>
</dbReference>
<evidence type="ECO:0000256" key="1">
    <source>
        <dbReference type="ARBA" id="ARBA00004123"/>
    </source>
</evidence>
<keyword evidence="5" id="KW-0539">Nucleus</keyword>
<evidence type="ECO:0000256" key="3">
    <source>
        <dbReference type="ARBA" id="ARBA00022771"/>
    </source>
</evidence>
<dbReference type="OrthoDB" id="2792843at2759"/>
<evidence type="ECO:0000256" key="4">
    <source>
        <dbReference type="ARBA" id="ARBA00022833"/>
    </source>
</evidence>
<dbReference type="PANTHER" id="PTHR46481:SF10">
    <property type="entry name" value="ZINC FINGER BED DOMAIN-CONTAINING PROTEIN 39"/>
    <property type="match status" value="1"/>
</dbReference>
<sequence>VDRMKRNWRAPVYAFFKPDPAITYKDGRRLHAFQCANTGCKHVVNRYLTSSDKSSTQNLRKHARKCWGAEALEAADRMITASKAKDSVEKYRRTQNLKVVFGAASKKSFHYSTIQHTTTETRMRPFNIVKDRGFDCLMKTGRPEYKLPSPTTVGCDVHKVFTRVQQRVVRWLQEYDGELNFATDAWTSPNQKAMVAFTVHFEHQGAPMTMVLDVVEVAKSHSGLNLATAF</sequence>
<protein>
    <recommendedName>
        <fullName evidence="8">BED-type domain-containing protein</fullName>
    </recommendedName>
</protein>
<dbReference type="GO" id="GO:0008270">
    <property type="term" value="F:zinc ion binding"/>
    <property type="evidence" value="ECO:0007669"/>
    <property type="project" value="UniProtKB-KW"/>
</dbReference>
<name>S8DV72_FOMSC</name>
<dbReference type="EMBL" id="KE504214">
    <property type="protein sequence ID" value="EPS95118.1"/>
    <property type="molecule type" value="Genomic_DNA"/>
</dbReference>
<dbReference type="InterPro" id="IPR052035">
    <property type="entry name" value="ZnF_BED_domain_contain"/>
</dbReference>
<evidence type="ECO:0000256" key="2">
    <source>
        <dbReference type="ARBA" id="ARBA00022723"/>
    </source>
</evidence>
<reference evidence="6 7" key="1">
    <citation type="journal article" date="2012" name="Science">
        <title>The Paleozoic origin of enzymatic lignin decomposition reconstructed from 31 fungal genomes.</title>
        <authorList>
            <person name="Floudas D."/>
            <person name="Binder M."/>
            <person name="Riley R."/>
            <person name="Barry K."/>
            <person name="Blanchette R.A."/>
            <person name="Henrissat B."/>
            <person name="Martinez A.T."/>
            <person name="Otillar R."/>
            <person name="Spatafora J.W."/>
            <person name="Yadav J.S."/>
            <person name="Aerts A."/>
            <person name="Benoit I."/>
            <person name="Boyd A."/>
            <person name="Carlson A."/>
            <person name="Copeland A."/>
            <person name="Coutinho P.M."/>
            <person name="de Vries R.P."/>
            <person name="Ferreira P."/>
            <person name="Findley K."/>
            <person name="Foster B."/>
            <person name="Gaskell J."/>
            <person name="Glotzer D."/>
            <person name="Gorecki P."/>
            <person name="Heitman J."/>
            <person name="Hesse C."/>
            <person name="Hori C."/>
            <person name="Igarashi K."/>
            <person name="Jurgens J.A."/>
            <person name="Kallen N."/>
            <person name="Kersten P."/>
            <person name="Kohler A."/>
            <person name="Kuees U."/>
            <person name="Kumar T.K.A."/>
            <person name="Kuo A."/>
            <person name="LaButti K."/>
            <person name="Larrondo L.F."/>
            <person name="Lindquist E."/>
            <person name="Ling A."/>
            <person name="Lombard V."/>
            <person name="Lucas S."/>
            <person name="Lundell T."/>
            <person name="Martin R."/>
            <person name="McLaughlin D.J."/>
            <person name="Morgenstern I."/>
            <person name="Morin E."/>
            <person name="Murat C."/>
            <person name="Nagy L.G."/>
            <person name="Nolan M."/>
            <person name="Ohm R.A."/>
            <person name="Patyshakuliyeva A."/>
            <person name="Rokas A."/>
            <person name="Ruiz-Duenas F.J."/>
            <person name="Sabat G."/>
            <person name="Salamov A."/>
            <person name="Samejima M."/>
            <person name="Schmutz J."/>
            <person name="Slot J.C."/>
            <person name="St John F."/>
            <person name="Stenlid J."/>
            <person name="Sun H."/>
            <person name="Sun S."/>
            <person name="Syed K."/>
            <person name="Tsang A."/>
            <person name="Wiebenga A."/>
            <person name="Young D."/>
            <person name="Pisabarro A."/>
            <person name="Eastwood D.C."/>
            <person name="Martin F."/>
            <person name="Cullen D."/>
            <person name="Grigoriev I.V."/>
            <person name="Hibbett D.S."/>
        </authorList>
    </citation>
    <scope>NUCLEOTIDE SEQUENCE</scope>
    <source>
        <strain evidence="7">FP-58527</strain>
    </source>
</reference>
<keyword evidence="7" id="KW-1185">Reference proteome</keyword>
<dbReference type="Proteomes" id="UP000015241">
    <property type="component" value="Unassembled WGS sequence"/>
</dbReference>
<gene>
    <name evidence="6" type="ORF">FOMPIDRAFT_10287</name>
</gene>
<keyword evidence="3" id="KW-0863">Zinc-finger</keyword>
<evidence type="ECO:0000313" key="7">
    <source>
        <dbReference type="Proteomes" id="UP000015241"/>
    </source>
</evidence>
<dbReference type="eggNOG" id="ENOG502SQ9Q">
    <property type="taxonomic scope" value="Eukaryota"/>
</dbReference>
<dbReference type="PANTHER" id="PTHR46481">
    <property type="entry name" value="ZINC FINGER BED DOMAIN-CONTAINING PROTEIN 4"/>
    <property type="match status" value="1"/>
</dbReference>
<dbReference type="AlphaFoldDB" id="S8DV72"/>
<evidence type="ECO:0000256" key="5">
    <source>
        <dbReference type="ARBA" id="ARBA00023242"/>
    </source>
</evidence>